<dbReference type="EMBL" id="QEWV01000002">
    <property type="protein sequence ID" value="PWD93896.1"/>
    <property type="molecule type" value="Genomic_DNA"/>
</dbReference>
<keyword evidence="5" id="KW-1185">Reference proteome</keyword>
<feature type="chain" id="PRO_5015763586" description="Tetratricopeptide repeat protein" evidence="1">
    <location>
        <begin position="39"/>
        <end position="620"/>
    </location>
</feature>
<reference evidence="2" key="1">
    <citation type="journal article" date="2018" name="Genome Announc.">
        <title>Ignatzschineria cameli sp. nov., isolated from necrotic foot tissue of dromedaries (Camelus dromedarius) and associated maggots (Wohlfahrtia species) in Dubai.</title>
        <authorList>
            <person name="Tsang C.C."/>
            <person name="Tang J.Y."/>
            <person name="Fong J.Y."/>
            <person name="Kinne J."/>
            <person name="Lee H.H."/>
            <person name="Joseph M."/>
            <person name="Jose S."/>
            <person name="Schuster R.K."/>
            <person name="Tang Y."/>
            <person name="Sivakumar S."/>
            <person name="Chen J.H."/>
            <person name="Teng J.L."/>
            <person name="Lau S.K."/>
            <person name="Wernery U."/>
            <person name="Woo P.C."/>
        </authorList>
    </citation>
    <scope>NUCLEOTIDE SEQUENCE</scope>
    <source>
        <strain evidence="2">UAE-HKU57</strain>
        <strain evidence="3">UAE-HKU58</strain>
    </source>
</reference>
<dbReference type="AlphaFoldDB" id="A0A2U2AU50"/>
<dbReference type="InterPro" id="IPR011990">
    <property type="entry name" value="TPR-like_helical_dom_sf"/>
</dbReference>
<comment type="caution">
    <text evidence="2">The sequence shown here is derived from an EMBL/GenBank/DDBJ whole genome shotgun (WGS) entry which is preliminary data.</text>
</comment>
<dbReference type="SUPFAM" id="SSF48452">
    <property type="entry name" value="TPR-like"/>
    <property type="match status" value="2"/>
</dbReference>
<gene>
    <name evidence="2" type="ORF">DC077_02745</name>
    <name evidence="3" type="ORF">DC078_03490</name>
</gene>
<reference evidence="4 5" key="2">
    <citation type="submission" date="2018-05" db="EMBL/GenBank/DDBJ databases">
        <title>Ignatzschineria dubaiensis sp. nov., isolated from necrotic foot tissues of dromedaries (Camelus dromedarius) and associated maggots in Dubai, United Arab Emirates.</title>
        <authorList>
            <person name="Tsang C.C."/>
            <person name="Tang J.Y.M."/>
            <person name="Fong J.Y.H."/>
            <person name="Kinne J."/>
            <person name="Lee H.H."/>
            <person name="Joseph M."/>
            <person name="Jose S."/>
            <person name="Schuster R.K."/>
            <person name="Tang Y."/>
            <person name="Sivakumar S."/>
            <person name="Chen J.H.K."/>
            <person name="Teng J.L.L."/>
            <person name="Lau S.K.P."/>
            <person name="Wernery U."/>
            <person name="Woo P.C.Y."/>
        </authorList>
    </citation>
    <scope>NUCLEOTIDE SEQUENCE [LARGE SCALE GENOMIC DNA]</scope>
    <source>
        <strain evidence="4">UAE-HKU57</strain>
        <strain evidence="5">UAE-HKU58</strain>
    </source>
</reference>
<proteinExistence type="predicted"/>
<evidence type="ECO:0000313" key="3">
    <source>
        <dbReference type="EMBL" id="PWD93896.1"/>
    </source>
</evidence>
<evidence type="ECO:0000313" key="2">
    <source>
        <dbReference type="EMBL" id="PWD88205.1"/>
    </source>
</evidence>
<sequence length="620" mass="71139">MVGDITKDRSSDKEPLGMKKLFNLLLLFVCVAHMPTYAQTDAQTEVEEDSTRFESAEVVGEGRGESLDLVDEIDAATLYRDQAISEVYDFLAAEIASKREDWESAKEHYDALLERNSDPKVLERRIRLDLEAGSIADALPLIQKLVIQNPQNLANYNLLAQAYLLTGDIEYAARTYNHLVEMIYLTNNGVVEPSPYFAILKKLHEFEIPLDEQLALFKKMAALEEHDTFPLVLLAGFLIDNLRFDEAEGYLERALQLDSSNPKIYALYTYIYWNEGEPEKSILLLEEAYNKYQDPEIGLELANALIANFEYEEAYQRLIPLMILTNEDPAVFEKFIGMAYVMGNYDNIKEMLQLRLDQPEILTRAILNLFYFSEVLGNSENLLKVLPEIENPTAEYAEALYTIKAKVALAEGDYDQFNHYFEKIADLELFDAPSLLLKRLLMLQEMDEYDLLDQVLVEEAALLPEVESSYLAFLRSMSALYHQEYGEMVAILQEEIRNNPQDPIAYNALGYSLIEIDPKNAKVALPFISKANLMLPGRDFIQDSLAWAYYMLGDLERAHKYIVQAYHQNKDPEIIAHYIVILDAIGKREKAEDLYHRFNLFFGNSDAKEALIENVEWISE</sequence>
<name>A0A2U2AU50_9GAMM</name>
<keyword evidence="1" id="KW-0732">Signal</keyword>
<evidence type="ECO:0008006" key="6">
    <source>
        <dbReference type="Google" id="ProtNLM"/>
    </source>
</evidence>
<dbReference type="EMBL" id="QEWW01000001">
    <property type="protein sequence ID" value="PWD88205.1"/>
    <property type="molecule type" value="Genomic_DNA"/>
</dbReference>
<evidence type="ECO:0000256" key="1">
    <source>
        <dbReference type="SAM" id="SignalP"/>
    </source>
</evidence>
<dbReference type="Proteomes" id="UP000245217">
    <property type="component" value="Unassembled WGS sequence"/>
</dbReference>
<evidence type="ECO:0000313" key="4">
    <source>
        <dbReference type="Proteomes" id="UP000245059"/>
    </source>
</evidence>
<feature type="signal peptide" evidence="1">
    <location>
        <begin position="1"/>
        <end position="38"/>
    </location>
</feature>
<organism evidence="2 4">
    <name type="scientific">Ignatzschineria cameli</name>
    <dbReference type="NCBI Taxonomy" id="2182793"/>
    <lineage>
        <taxon>Bacteria</taxon>
        <taxon>Pseudomonadati</taxon>
        <taxon>Pseudomonadota</taxon>
        <taxon>Gammaproteobacteria</taxon>
        <taxon>Cardiobacteriales</taxon>
        <taxon>Ignatzschineriaceae</taxon>
        <taxon>Ignatzschineria</taxon>
    </lineage>
</organism>
<dbReference type="Proteomes" id="UP000245059">
    <property type="component" value="Unassembled WGS sequence"/>
</dbReference>
<dbReference type="Pfam" id="PF13432">
    <property type="entry name" value="TPR_16"/>
    <property type="match status" value="1"/>
</dbReference>
<dbReference type="Gene3D" id="1.25.40.10">
    <property type="entry name" value="Tetratricopeptide repeat domain"/>
    <property type="match status" value="3"/>
</dbReference>
<evidence type="ECO:0000313" key="5">
    <source>
        <dbReference type="Proteomes" id="UP000245217"/>
    </source>
</evidence>
<protein>
    <recommendedName>
        <fullName evidence="6">Tetratricopeptide repeat protein</fullName>
    </recommendedName>
</protein>
<accession>A0A2U2AU50</accession>